<feature type="chain" id="PRO_5045122109" description="Phosphoglycerate mutase" evidence="5">
    <location>
        <begin position="21"/>
        <end position="329"/>
    </location>
</feature>
<dbReference type="Gene3D" id="3.40.50.1240">
    <property type="entry name" value="Phosphoglycerate mutase-like"/>
    <property type="match status" value="1"/>
</dbReference>
<evidence type="ECO:0000256" key="2">
    <source>
        <dbReference type="ARBA" id="ARBA00023152"/>
    </source>
</evidence>
<protein>
    <recommendedName>
        <fullName evidence="4">Phosphoglycerate mutase</fullName>
        <ecNumber evidence="4">5.4.2.11</ecNumber>
    </recommendedName>
</protein>
<evidence type="ECO:0000313" key="7">
    <source>
        <dbReference type="Proteomes" id="UP001363151"/>
    </source>
</evidence>
<evidence type="ECO:0000256" key="1">
    <source>
        <dbReference type="ARBA" id="ARBA00006717"/>
    </source>
</evidence>
<dbReference type="NCBIfam" id="TIGR01258">
    <property type="entry name" value="pgm_1"/>
    <property type="match status" value="1"/>
</dbReference>
<dbReference type="Proteomes" id="UP001363151">
    <property type="component" value="Unassembled WGS sequence"/>
</dbReference>
<evidence type="ECO:0000256" key="3">
    <source>
        <dbReference type="ARBA" id="ARBA00023235"/>
    </source>
</evidence>
<keyword evidence="5" id="KW-0732">Signal</keyword>
<keyword evidence="7" id="KW-1185">Reference proteome</keyword>
<dbReference type="SMART" id="SM00855">
    <property type="entry name" value="PGAM"/>
    <property type="match status" value="1"/>
</dbReference>
<dbReference type="Pfam" id="PF00300">
    <property type="entry name" value="His_Phos_1"/>
    <property type="match status" value="1"/>
</dbReference>
<comment type="similarity">
    <text evidence="1 4">Belongs to the phosphoglycerate mutase family. BPG-dependent PGAM subfamily.</text>
</comment>
<dbReference type="PANTHER" id="PTHR11931">
    <property type="entry name" value="PHOSPHOGLYCERATE MUTASE"/>
    <property type="match status" value="1"/>
</dbReference>
<dbReference type="HAMAP" id="MF_01039">
    <property type="entry name" value="PGAM_GpmA"/>
    <property type="match status" value="1"/>
</dbReference>
<name>A0ABR1FY51_AURAN</name>
<comment type="caution">
    <text evidence="6">The sequence shown here is derived from an EMBL/GenBank/DDBJ whole genome shotgun (WGS) entry which is preliminary data.</text>
</comment>
<dbReference type="PROSITE" id="PS00175">
    <property type="entry name" value="PG_MUTASE"/>
    <property type="match status" value="1"/>
</dbReference>
<accession>A0ABR1FY51</accession>
<gene>
    <name evidence="6" type="ORF">SO694_00051060</name>
</gene>
<dbReference type="CDD" id="cd07067">
    <property type="entry name" value="HP_PGM_like"/>
    <property type="match status" value="1"/>
</dbReference>
<dbReference type="InterPro" id="IPR029033">
    <property type="entry name" value="His_PPase_superfam"/>
</dbReference>
<evidence type="ECO:0000256" key="4">
    <source>
        <dbReference type="RuleBase" id="RU004511"/>
    </source>
</evidence>
<dbReference type="InterPro" id="IPR001345">
    <property type="entry name" value="PG/BPGM_mutase_AS"/>
</dbReference>
<sequence>MRVLCALLGTVAAWLQPVQPPRRHVLRRHLLEKPADVASTPPATGVSTLVLLRHGESVWNVKDDERFTGWCDVPLTVKGEREAEAAGRTLRDSNLRVDVCFTSLLSRATVSADLATEHCAAEGMEVRRSWRLNERHYGALQGRNKAQAAVEDGAALVDEWRRSWDVSPPPMTPDHPHWSGIYDDPRYADASPNELPKGESLAECARRLEPFWTSDVAPAVRSGLTVLVVGHANSLRALLRIVFRRQVTEAQIRALKVPTGVPLIYHLDERPCEADESDFCALGLGAEPDWELVPRPPPPGCVPRGRFLYPLDECPVAYDDASAPHFYLG</sequence>
<dbReference type="EC" id="5.4.2.11" evidence="4"/>
<keyword evidence="2 4" id="KW-0324">Glycolysis</keyword>
<evidence type="ECO:0000256" key="5">
    <source>
        <dbReference type="SAM" id="SignalP"/>
    </source>
</evidence>
<comment type="catalytic activity">
    <reaction evidence="4">
        <text>(2R)-2-phosphoglycerate = (2R)-3-phosphoglycerate</text>
        <dbReference type="Rhea" id="RHEA:15901"/>
        <dbReference type="ChEBI" id="CHEBI:58272"/>
        <dbReference type="ChEBI" id="CHEBI:58289"/>
        <dbReference type="EC" id="5.4.2.11"/>
    </reaction>
</comment>
<feature type="signal peptide" evidence="5">
    <location>
        <begin position="1"/>
        <end position="20"/>
    </location>
</feature>
<organism evidence="6 7">
    <name type="scientific">Aureococcus anophagefferens</name>
    <name type="common">Harmful bloom alga</name>
    <dbReference type="NCBI Taxonomy" id="44056"/>
    <lineage>
        <taxon>Eukaryota</taxon>
        <taxon>Sar</taxon>
        <taxon>Stramenopiles</taxon>
        <taxon>Ochrophyta</taxon>
        <taxon>Pelagophyceae</taxon>
        <taxon>Pelagomonadales</taxon>
        <taxon>Pelagomonadaceae</taxon>
        <taxon>Aureococcus</taxon>
    </lineage>
</organism>
<keyword evidence="3 4" id="KW-0413">Isomerase</keyword>
<proteinExistence type="inferred from homology"/>
<dbReference type="EMBL" id="JBBJCI010000204">
    <property type="protein sequence ID" value="KAK7241167.1"/>
    <property type="molecule type" value="Genomic_DNA"/>
</dbReference>
<dbReference type="InterPro" id="IPR013078">
    <property type="entry name" value="His_Pase_superF_clade-1"/>
</dbReference>
<dbReference type="InterPro" id="IPR005952">
    <property type="entry name" value="Phosphogly_mut1"/>
</dbReference>
<dbReference type="SUPFAM" id="SSF53254">
    <property type="entry name" value="Phosphoglycerate mutase-like"/>
    <property type="match status" value="1"/>
</dbReference>
<reference evidence="6 7" key="1">
    <citation type="submission" date="2024-03" db="EMBL/GenBank/DDBJ databases">
        <title>Aureococcus anophagefferens CCMP1851 and Kratosvirus quantuckense: Draft genome of a second virus-susceptible host strain in the model system.</title>
        <authorList>
            <person name="Chase E."/>
            <person name="Truchon A.R."/>
            <person name="Schepens W."/>
            <person name="Wilhelm S.W."/>
        </authorList>
    </citation>
    <scope>NUCLEOTIDE SEQUENCE [LARGE SCALE GENOMIC DNA]</scope>
    <source>
        <strain evidence="6 7">CCMP1851</strain>
    </source>
</reference>
<evidence type="ECO:0000313" key="6">
    <source>
        <dbReference type="EMBL" id="KAK7241167.1"/>
    </source>
</evidence>